<accession>A0A9P5BB58</accession>
<feature type="transmembrane region" description="Helical" evidence="1">
    <location>
        <begin position="105"/>
        <end position="131"/>
    </location>
</feature>
<keyword evidence="4" id="KW-1185">Reference proteome</keyword>
<keyword evidence="1" id="KW-0472">Membrane</keyword>
<gene>
    <name evidence="3" type="ORF">FAGAP_5600</name>
</gene>
<evidence type="ECO:0000256" key="1">
    <source>
        <dbReference type="SAM" id="Phobius"/>
    </source>
</evidence>
<dbReference type="EMBL" id="LUFC02000359">
    <property type="protein sequence ID" value="KAF4498227.1"/>
    <property type="molecule type" value="Genomic_DNA"/>
</dbReference>
<keyword evidence="1" id="KW-1133">Transmembrane helix</keyword>
<reference evidence="3" key="1">
    <citation type="submission" date="2020-01" db="EMBL/GenBank/DDBJ databases">
        <title>Identification and distribution of gene clusters putatively required for synthesis of sphingolipid metabolism inhibitors in phylogenetically diverse species of the filamentous fungus Fusarium.</title>
        <authorList>
            <person name="Kim H.-S."/>
            <person name="Busman M."/>
            <person name="Brown D.W."/>
            <person name="Divon H."/>
            <person name="Uhlig S."/>
            <person name="Proctor R.H."/>
        </authorList>
    </citation>
    <scope>NUCLEOTIDE SEQUENCE</scope>
    <source>
        <strain evidence="3">NRRL 31653</strain>
    </source>
</reference>
<organism evidence="3 4">
    <name type="scientific">Fusarium agapanthi</name>
    <dbReference type="NCBI Taxonomy" id="1803897"/>
    <lineage>
        <taxon>Eukaryota</taxon>
        <taxon>Fungi</taxon>
        <taxon>Dikarya</taxon>
        <taxon>Ascomycota</taxon>
        <taxon>Pezizomycotina</taxon>
        <taxon>Sordariomycetes</taxon>
        <taxon>Hypocreomycetidae</taxon>
        <taxon>Hypocreales</taxon>
        <taxon>Nectriaceae</taxon>
        <taxon>Fusarium</taxon>
        <taxon>Fusarium fujikuroi species complex</taxon>
    </lineage>
</organism>
<evidence type="ECO:0000256" key="2">
    <source>
        <dbReference type="SAM" id="SignalP"/>
    </source>
</evidence>
<comment type="caution">
    <text evidence="3">The sequence shown here is derived from an EMBL/GenBank/DDBJ whole genome shotgun (WGS) entry which is preliminary data.</text>
</comment>
<keyword evidence="1" id="KW-0812">Transmembrane</keyword>
<dbReference type="OrthoDB" id="5342924at2759"/>
<dbReference type="AlphaFoldDB" id="A0A9P5BB58"/>
<keyword evidence="2" id="KW-0732">Signal</keyword>
<evidence type="ECO:0000313" key="3">
    <source>
        <dbReference type="EMBL" id="KAF4498227.1"/>
    </source>
</evidence>
<dbReference type="Proteomes" id="UP000737391">
    <property type="component" value="Unassembled WGS sequence"/>
</dbReference>
<feature type="chain" id="PRO_5040446389" description="Transmembrane protein" evidence="2">
    <location>
        <begin position="24"/>
        <end position="358"/>
    </location>
</feature>
<sequence>MMHLPAVTITLTLLSLYIAKIRWDNPSSESLNALQFAAKVHEAALLMSLGDILLYRISCGLNRQDVGVPLGFLSSAFYLSAPLRYLVSRQLWVPTLRSGNSAKYRWITCAIIVLVSILCMGASPLSAIALIPRLNWWKDNMFNPFGKEDTDYHRPVTKWVTPVKYRTRFDGKSGPFISNITNPWTKPWDRLVNAGVVEGGPKTEFTNCTYSNYEELDSLITLKYESGIASGTRPLSFVTLGLLNASMNDFGGSSGIRWLTASHQQALDSGTGVAWKQPLVTVECSFSSPIVDYTAGYFFQSLNESVRLSVNSLINRTAVDYQLPNLRNSHRLPISADILFRTTEDWGAEFTLCVILAS</sequence>
<protein>
    <recommendedName>
        <fullName evidence="5">Transmembrane protein</fullName>
    </recommendedName>
</protein>
<evidence type="ECO:0008006" key="5">
    <source>
        <dbReference type="Google" id="ProtNLM"/>
    </source>
</evidence>
<name>A0A9P5BB58_9HYPO</name>
<feature type="transmembrane region" description="Helical" evidence="1">
    <location>
        <begin position="66"/>
        <end position="85"/>
    </location>
</feature>
<evidence type="ECO:0000313" key="4">
    <source>
        <dbReference type="Proteomes" id="UP000737391"/>
    </source>
</evidence>
<proteinExistence type="predicted"/>
<feature type="signal peptide" evidence="2">
    <location>
        <begin position="1"/>
        <end position="23"/>
    </location>
</feature>